<dbReference type="OrthoDB" id="64737at2"/>
<reference evidence="2 3" key="1">
    <citation type="submission" date="2016-10" db="EMBL/GenBank/DDBJ databases">
        <title>Description of Gloeomargarita lithophora gen. nov., sp. nov., a thylakoid-bearing basal-branching cyanobacterium with intracellular carbonates, and proposal for Gloeomargaritales ord. nov.</title>
        <authorList>
            <person name="Moreira D."/>
            <person name="Tavera R."/>
            <person name="Benzerara K."/>
            <person name="Skouri-Panet F."/>
            <person name="Couradeau E."/>
            <person name="Gerard E."/>
            <person name="Loussert C."/>
            <person name="Novelo E."/>
            <person name="Zivanovic Y."/>
            <person name="Lopez-Garcia P."/>
        </authorList>
    </citation>
    <scope>NUCLEOTIDE SEQUENCE [LARGE SCALE GENOMIC DNA]</scope>
    <source>
        <strain evidence="2 3">D10</strain>
    </source>
</reference>
<organism evidence="2 3">
    <name type="scientific">Gloeomargarita lithophora Alchichica-D10</name>
    <dbReference type="NCBI Taxonomy" id="1188229"/>
    <lineage>
        <taxon>Bacteria</taxon>
        <taxon>Bacillati</taxon>
        <taxon>Cyanobacteriota</taxon>
        <taxon>Cyanophyceae</taxon>
        <taxon>Gloeomargaritales</taxon>
        <taxon>Gloeomargaritaceae</taxon>
        <taxon>Gloeomargarita</taxon>
    </lineage>
</organism>
<keyword evidence="1" id="KW-0812">Transmembrane</keyword>
<proteinExistence type="predicted"/>
<protein>
    <submittedName>
        <fullName evidence="2">Membrane protein</fullName>
    </submittedName>
</protein>
<dbReference type="STRING" id="1188229.GlitD10_0924"/>
<name>A0A1J0ABD1_9CYAN</name>
<dbReference type="AlphaFoldDB" id="A0A1J0ABD1"/>
<dbReference type="RefSeq" id="WP_071453854.1">
    <property type="nucleotide sequence ID" value="NZ_CP017675.1"/>
</dbReference>
<feature type="transmembrane region" description="Helical" evidence="1">
    <location>
        <begin position="114"/>
        <end position="135"/>
    </location>
</feature>
<dbReference type="Pfam" id="PF07077">
    <property type="entry name" value="DUF1345"/>
    <property type="match status" value="1"/>
</dbReference>
<gene>
    <name evidence="2" type="ORF">GlitD10_0924</name>
</gene>
<dbReference type="KEGG" id="glt:GlitD10_0924"/>
<keyword evidence="1" id="KW-0472">Membrane</keyword>
<evidence type="ECO:0000256" key="1">
    <source>
        <dbReference type="SAM" id="Phobius"/>
    </source>
</evidence>
<dbReference type="EMBL" id="CP017675">
    <property type="protein sequence ID" value="APB33242.1"/>
    <property type="molecule type" value="Genomic_DNA"/>
</dbReference>
<sequence>MNRKTILALTHPKWRAIFSLMIALIVWALLSLLTKLHGNFIYLITYNLAVLFYQVAFFTRISLASVQDTYRFIRNQEPSNWFMLASVIALSWASIMSLISLADTPKDWTRFESGLHIFLSILALFSSWVLVNIFFGLHYARLYYSSQGKNTAGETTPEFDRGLLFTEDDWPHYWDFLYESFVIAMTFATADVNISRKDLRILALFHGMFSFMYNLIILGLVVNYISNIFGN</sequence>
<dbReference type="InterPro" id="IPR009781">
    <property type="entry name" value="DUF1345"/>
</dbReference>
<evidence type="ECO:0000313" key="2">
    <source>
        <dbReference type="EMBL" id="APB33242.1"/>
    </source>
</evidence>
<keyword evidence="3" id="KW-1185">Reference proteome</keyword>
<dbReference type="Proteomes" id="UP000180235">
    <property type="component" value="Chromosome"/>
</dbReference>
<evidence type="ECO:0000313" key="3">
    <source>
        <dbReference type="Proteomes" id="UP000180235"/>
    </source>
</evidence>
<feature type="transmembrane region" description="Helical" evidence="1">
    <location>
        <begin position="81"/>
        <end position="102"/>
    </location>
</feature>
<feature type="transmembrane region" description="Helical" evidence="1">
    <location>
        <begin position="201"/>
        <end position="225"/>
    </location>
</feature>
<feature type="transmembrane region" description="Helical" evidence="1">
    <location>
        <begin position="14"/>
        <end position="33"/>
    </location>
</feature>
<accession>A0A1J0ABD1</accession>
<keyword evidence="1" id="KW-1133">Transmembrane helix</keyword>
<feature type="transmembrane region" description="Helical" evidence="1">
    <location>
        <begin position="40"/>
        <end position="61"/>
    </location>
</feature>